<gene>
    <name evidence="1" type="ORF">I302_04306</name>
    <name evidence="2" type="ORF">I302_100930</name>
</gene>
<reference evidence="2" key="2">
    <citation type="submission" date="2013-07" db="EMBL/GenBank/DDBJ databases">
        <authorList>
            <consortium name="The Broad Institute Genome Sequencing Platform"/>
            <person name="Cuomo C."/>
            <person name="Litvintseva A."/>
            <person name="Chen Y."/>
            <person name="Heitman J."/>
            <person name="Sun S."/>
            <person name="Springer D."/>
            <person name="Dromer F."/>
            <person name="Young S.K."/>
            <person name="Zeng Q."/>
            <person name="Gargeya S."/>
            <person name="Fitzgerald M."/>
            <person name="Abouelleil A."/>
            <person name="Alvarado L."/>
            <person name="Berlin A.M."/>
            <person name="Chapman S.B."/>
            <person name="Dewar J."/>
            <person name="Goldberg J."/>
            <person name="Griggs A."/>
            <person name="Gujja S."/>
            <person name="Hansen M."/>
            <person name="Howarth C."/>
            <person name="Imamovic A."/>
            <person name="Larimer J."/>
            <person name="McCowan C."/>
            <person name="Murphy C."/>
            <person name="Pearson M."/>
            <person name="Priest M."/>
            <person name="Roberts A."/>
            <person name="Saif S."/>
            <person name="Shea T."/>
            <person name="Sykes S."/>
            <person name="Wortman J."/>
            <person name="Nusbaum C."/>
            <person name="Birren B."/>
        </authorList>
    </citation>
    <scope>NUCLEOTIDE SEQUENCE</scope>
    <source>
        <strain evidence="2">CBS 10118</strain>
    </source>
</reference>
<dbReference type="EMBL" id="KI894020">
    <property type="protein sequence ID" value="OCF26620.1"/>
    <property type="molecule type" value="Genomic_DNA"/>
</dbReference>
<dbReference type="RefSeq" id="XP_019047690.1">
    <property type="nucleotide sequence ID" value="XM_019190942.1"/>
</dbReference>
<accession>A0A1B9G6I3</accession>
<dbReference type="OrthoDB" id="10514302at2759"/>
<reference evidence="1" key="3">
    <citation type="submission" date="2014-01" db="EMBL/GenBank/DDBJ databases">
        <title>Evolution of pathogenesis and genome organization in the Tremellales.</title>
        <authorList>
            <person name="Cuomo C."/>
            <person name="Litvintseva A."/>
            <person name="Heitman J."/>
            <person name="Chen Y."/>
            <person name="Sun S."/>
            <person name="Springer D."/>
            <person name="Dromer F."/>
            <person name="Young S."/>
            <person name="Zeng Q."/>
            <person name="Chapman S."/>
            <person name="Gujja S."/>
            <person name="Saif S."/>
            <person name="Birren B."/>
        </authorList>
    </citation>
    <scope>NUCLEOTIDE SEQUENCE</scope>
    <source>
        <strain evidence="1">CBS 10118</strain>
    </source>
</reference>
<dbReference type="GeneID" id="30208705"/>
<dbReference type="VEuPathDB" id="FungiDB:I302_04306"/>
<dbReference type="AlphaFoldDB" id="A0A1B9G6I3"/>
<name>A0A1B9G6I3_9TREE</name>
<reference evidence="2" key="4">
    <citation type="submission" date="2024-02" db="EMBL/GenBank/DDBJ databases">
        <title>Comparative genomics of Cryptococcus and Kwoniella reveals pathogenesis evolution and contrasting modes of karyotype evolution via chromosome fusion or intercentromeric recombination.</title>
        <authorList>
            <person name="Coelho M.A."/>
            <person name="David-Palma M."/>
            <person name="Shea T."/>
            <person name="Bowers K."/>
            <person name="McGinley-Smith S."/>
            <person name="Mohammad A.W."/>
            <person name="Gnirke A."/>
            <person name="Yurkov A.M."/>
            <person name="Nowrousian M."/>
            <person name="Sun S."/>
            <person name="Cuomo C.A."/>
            <person name="Heitman J."/>
        </authorList>
    </citation>
    <scope>NUCLEOTIDE SEQUENCE</scope>
    <source>
        <strain evidence="2">CBS 10118</strain>
    </source>
</reference>
<keyword evidence="3" id="KW-1185">Reference proteome</keyword>
<dbReference type="KEGG" id="kbi:30208705"/>
<dbReference type="EMBL" id="CP144541">
    <property type="protein sequence ID" value="WVW78967.1"/>
    <property type="molecule type" value="Genomic_DNA"/>
</dbReference>
<protein>
    <submittedName>
        <fullName evidence="1">Uncharacterized protein</fullName>
    </submittedName>
</protein>
<sequence>MHSRFLNYLTTCAGLITQNHPLGSKISTQVTRFDELDDDSKRYLLLNDNLTDPESDQECRDELLKITLANVAKPSLWLVVGNAYAPQNPNRAMTECTKEIKLLPEFETGVAVFPVPCNDPIKNNAANADLSNIWKRSVSGLYRALDSQTRLEGPLDTTPDPGFFDCNSDLQLVSERSEVYIRTQHEKISQREKKLAEIAQNVKGNLSGTIDNDLFEVHAMSGRDYSRLDLLSAQDWGFLDWDTLTSVLTNEFSEISHQVEFRRLNPRSRQGLTEDQETELNKIVDEKIPYFKPLDIRGGTPVPSLYDGCEEF</sequence>
<dbReference type="Proteomes" id="UP000092730">
    <property type="component" value="Chromosome 1"/>
</dbReference>
<evidence type="ECO:0000313" key="2">
    <source>
        <dbReference type="EMBL" id="WVW78967.1"/>
    </source>
</evidence>
<reference evidence="1" key="1">
    <citation type="submission" date="2013-07" db="EMBL/GenBank/DDBJ databases">
        <title>The Genome Sequence of Cryptococcus bestiolae CBS10118.</title>
        <authorList>
            <consortium name="The Broad Institute Genome Sequencing Platform"/>
            <person name="Cuomo C."/>
            <person name="Litvintseva A."/>
            <person name="Chen Y."/>
            <person name="Heitman J."/>
            <person name="Sun S."/>
            <person name="Springer D."/>
            <person name="Dromer F."/>
            <person name="Young S.K."/>
            <person name="Zeng Q."/>
            <person name="Gargeya S."/>
            <person name="Fitzgerald M."/>
            <person name="Abouelleil A."/>
            <person name="Alvarado L."/>
            <person name="Berlin A.M."/>
            <person name="Chapman S.B."/>
            <person name="Dewar J."/>
            <person name="Goldberg J."/>
            <person name="Griggs A."/>
            <person name="Gujja S."/>
            <person name="Hansen M."/>
            <person name="Howarth C."/>
            <person name="Imamovic A."/>
            <person name="Larimer J."/>
            <person name="McCowan C."/>
            <person name="Murphy C."/>
            <person name="Pearson M."/>
            <person name="Priest M."/>
            <person name="Roberts A."/>
            <person name="Saif S."/>
            <person name="Shea T."/>
            <person name="Sykes S."/>
            <person name="Wortman J."/>
            <person name="Nusbaum C."/>
            <person name="Birren B."/>
        </authorList>
    </citation>
    <scope>NUCLEOTIDE SEQUENCE [LARGE SCALE GENOMIC DNA]</scope>
    <source>
        <strain evidence="1">CBS 10118</strain>
    </source>
</reference>
<organism evidence="1">
    <name type="scientific">Kwoniella bestiolae CBS 10118</name>
    <dbReference type="NCBI Taxonomy" id="1296100"/>
    <lineage>
        <taxon>Eukaryota</taxon>
        <taxon>Fungi</taxon>
        <taxon>Dikarya</taxon>
        <taxon>Basidiomycota</taxon>
        <taxon>Agaricomycotina</taxon>
        <taxon>Tremellomycetes</taxon>
        <taxon>Tremellales</taxon>
        <taxon>Cryptococcaceae</taxon>
        <taxon>Kwoniella</taxon>
    </lineage>
</organism>
<evidence type="ECO:0000313" key="3">
    <source>
        <dbReference type="Proteomes" id="UP000092730"/>
    </source>
</evidence>
<proteinExistence type="predicted"/>
<evidence type="ECO:0000313" key="1">
    <source>
        <dbReference type="EMBL" id="OCF26620.1"/>
    </source>
</evidence>